<evidence type="ECO:0000256" key="2">
    <source>
        <dbReference type="ARBA" id="ARBA00022833"/>
    </source>
</evidence>
<dbReference type="SUPFAM" id="SSF57701">
    <property type="entry name" value="Zn2/Cys6 DNA-binding domain"/>
    <property type="match status" value="1"/>
</dbReference>
<evidence type="ECO:0000256" key="6">
    <source>
        <dbReference type="ARBA" id="ARBA00023242"/>
    </source>
</evidence>
<keyword evidence="5" id="KW-0804">Transcription</keyword>
<protein>
    <recommendedName>
        <fullName evidence="7">Zn(2)-C6 fungal-type domain-containing protein</fullName>
    </recommendedName>
</protein>
<organism evidence="8 9">
    <name type="scientific">Colletotrichum asianum</name>
    <dbReference type="NCBI Taxonomy" id="702518"/>
    <lineage>
        <taxon>Eukaryota</taxon>
        <taxon>Fungi</taxon>
        <taxon>Dikarya</taxon>
        <taxon>Ascomycota</taxon>
        <taxon>Pezizomycotina</taxon>
        <taxon>Sordariomycetes</taxon>
        <taxon>Hypocreomycetidae</taxon>
        <taxon>Glomerellales</taxon>
        <taxon>Glomerellaceae</taxon>
        <taxon>Colletotrichum</taxon>
        <taxon>Colletotrichum gloeosporioides species complex</taxon>
    </lineage>
</organism>
<accession>A0A8H3W9R5</accession>
<dbReference type="GO" id="GO:0008270">
    <property type="term" value="F:zinc ion binding"/>
    <property type="evidence" value="ECO:0007669"/>
    <property type="project" value="InterPro"/>
</dbReference>
<keyword evidence="2" id="KW-0862">Zinc</keyword>
<evidence type="ECO:0000256" key="4">
    <source>
        <dbReference type="ARBA" id="ARBA00023125"/>
    </source>
</evidence>
<keyword evidence="1" id="KW-0479">Metal-binding</keyword>
<evidence type="ECO:0000313" key="9">
    <source>
        <dbReference type="Proteomes" id="UP000434172"/>
    </source>
</evidence>
<proteinExistence type="predicted"/>
<keyword evidence="6" id="KW-0539">Nucleus</keyword>
<dbReference type="PANTHER" id="PTHR36206">
    <property type="entry name" value="ASPERCRYPTIN BIOSYNTHESIS CLUSTER-SPECIFIC TRANSCRIPTION REGULATOR ATNN-RELATED"/>
    <property type="match status" value="1"/>
</dbReference>
<evidence type="ECO:0000313" key="8">
    <source>
        <dbReference type="EMBL" id="KAF0320733.1"/>
    </source>
</evidence>
<feature type="domain" description="Zn(2)-C6 fungal-type" evidence="7">
    <location>
        <begin position="66"/>
        <end position="92"/>
    </location>
</feature>
<evidence type="ECO:0000259" key="7">
    <source>
        <dbReference type="Pfam" id="PF00172"/>
    </source>
</evidence>
<dbReference type="GO" id="GO:0003677">
    <property type="term" value="F:DNA binding"/>
    <property type="evidence" value="ECO:0007669"/>
    <property type="project" value="UniProtKB-KW"/>
</dbReference>
<name>A0A8H3W9R5_9PEZI</name>
<gene>
    <name evidence="8" type="ORF">GQ607_012130</name>
</gene>
<evidence type="ECO:0000256" key="5">
    <source>
        <dbReference type="ARBA" id="ARBA00023163"/>
    </source>
</evidence>
<evidence type="ECO:0000256" key="3">
    <source>
        <dbReference type="ARBA" id="ARBA00023015"/>
    </source>
</evidence>
<dbReference type="OrthoDB" id="3145928at2759"/>
<keyword evidence="3" id="KW-0805">Transcription regulation</keyword>
<comment type="caution">
    <text evidence="8">The sequence shown here is derived from an EMBL/GenBank/DDBJ whole genome shotgun (WGS) entry which is preliminary data.</text>
</comment>
<sequence>MWLTLTNNLSAKPKHWRLTCGFTLPPHTGAATSDGSERQPENQNGMHHLQVSVPGRPLSSGLTVARIRKVKCDETKPACNRCMATGRHCDGYLPTGSMSARHTNSALRLHRPEGFPGIRTAGESRALQYFCQEAGPQLSGAVDPLFMSKLVMQFTSYEPAARHAVLAISTLTEQLHGGTCGPLVRIQDQEFALHHYNAAINDIRKLRSPETHPVVLLVCILFICIDVLQENRKMVIQHCKHGFALLKHTTFEYAWTKQYLLPLFRRVAATSFIWADDPSDFPDLDGLEHPMPDGFFNFADAQAMIDDVFSRTLRLVRRGDPYRIRPETNGAPPPELLTEQSQIRRLLEQWELLMEDFEARPLSPPGRESPTTENLTKTLRFILRCRFESCKIWLNMALDPEVYDHDKHMDTFVEMLEDLGVTDPEFLDGFRRSPSFMCDAGYVPMIVLTSAKCAHLESRLSALKLVPVPGLPRELLCLPAHAWGCPEVKDLPQVIQTSTEDTGTAANDVMVMST</sequence>
<dbReference type="Proteomes" id="UP000434172">
    <property type="component" value="Unassembled WGS sequence"/>
</dbReference>
<dbReference type="EMBL" id="WOWK01000080">
    <property type="protein sequence ID" value="KAF0320733.1"/>
    <property type="molecule type" value="Genomic_DNA"/>
</dbReference>
<dbReference type="AlphaFoldDB" id="A0A8H3W9R5"/>
<keyword evidence="4" id="KW-0238">DNA-binding</keyword>
<keyword evidence="9" id="KW-1185">Reference proteome</keyword>
<dbReference type="InterPro" id="IPR036864">
    <property type="entry name" value="Zn2-C6_fun-type_DNA-bd_sf"/>
</dbReference>
<dbReference type="InterPro" id="IPR001138">
    <property type="entry name" value="Zn2Cys6_DnaBD"/>
</dbReference>
<dbReference type="InterPro" id="IPR052360">
    <property type="entry name" value="Transcr_Regulatory_Proteins"/>
</dbReference>
<dbReference type="PANTHER" id="PTHR36206:SF16">
    <property type="entry name" value="TRANSCRIPTION FACTOR DOMAIN-CONTAINING PROTEIN-RELATED"/>
    <property type="match status" value="1"/>
</dbReference>
<dbReference type="GO" id="GO:0000981">
    <property type="term" value="F:DNA-binding transcription factor activity, RNA polymerase II-specific"/>
    <property type="evidence" value="ECO:0007669"/>
    <property type="project" value="InterPro"/>
</dbReference>
<dbReference type="Pfam" id="PF00172">
    <property type="entry name" value="Zn_clus"/>
    <property type="match status" value="1"/>
</dbReference>
<evidence type="ECO:0000256" key="1">
    <source>
        <dbReference type="ARBA" id="ARBA00022723"/>
    </source>
</evidence>
<reference evidence="8 9" key="1">
    <citation type="submission" date="2019-12" db="EMBL/GenBank/DDBJ databases">
        <title>A genome sequence resource for the geographically widespread anthracnose pathogen Colletotrichum asianum.</title>
        <authorList>
            <person name="Meng Y."/>
        </authorList>
    </citation>
    <scope>NUCLEOTIDE SEQUENCE [LARGE SCALE GENOMIC DNA]</scope>
    <source>
        <strain evidence="8 9">ICMP 18580</strain>
    </source>
</reference>
<dbReference type="Gene3D" id="4.10.240.10">
    <property type="entry name" value="Zn(2)-C6 fungal-type DNA-binding domain"/>
    <property type="match status" value="1"/>
</dbReference>
<dbReference type="CDD" id="cd00067">
    <property type="entry name" value="GAL4"/>
    <property type="match status" value="1"/>
</dbReference>